<feature type="non-terminal residue" evidence="2">
    <location>
        <position position="87"/>
    </location>
</feature>
<dbReference type="AlphaFoldDB" id="A0AAD5S4A2"/>
<organism evidence="2 3">
    <name type="scientific">Rhizophlyctis rosea</name>
    <dbReference type="NCBI Taxonomy" id="64517"/>
    <lineage>
        <taxon>Eukaryota</taxon>
        <taxon>Fungi</taxon>
        <taxon>Fungi incertae sedis</taxon>
        <taxon>Chytridiomycota</taxon>
        <taxon>Chytridiomycota incertae sedis</taxon>
        <taxon>Chytridiomycetes</taxon>
        <taxon>Rhizophlyctidales</taxon>
        <taxon>Rhizophlyctidaceae</taxon>
        <taxon>Rhizophlyctis</taxon>
    </lineage>
</organism>
<reference evidence="2" key="1">
    <citation type="submission" date="2020-05" db="EMBL/GenBank/DDBJ databases">
        <title>Phylogenomic resolution of chytrid fungi.</title>
        <authorList>
            <person name="Stajich J.E."/>
            <person name="Amses K."/>
            <person name="Simmons R."/>
            <person name="Seto K."/>
            <person name="Myers J."/>
            <person name="Bonds A."/>
            <person name="Quandt C.A."/>
            <person name="Barry K."/>
            <person name="Liu P."/>
            <person name="Grigoriev I."/>
            <person name="Longcore J.E."/>
            <person name="James T.Y."/>
        </authorList>
    </citation>
    <scope>NUCLEOTIDE SEQUENCE</scope>
    <source>
        <strain evidence="2">JEL0318</strain>
    </source>
</reference>
<evidence type="ECO:0000313" key="2">
    <source>
        <dbReference type="EMBL" id="KAJ3037359.1"/>
    </source>
</evidence>
<evidence type="ECO:0000256" key="1">
    <source>
        <dbReference type="SAM" id="MobiDB-lite"/>
    </source>
</evidence>
<gene>
    <name evidence="2" type="ORF">HK097_003528</name>
</gene>
<protein>
    <submittedName>
        <fullName evidence="2">Uncharacterized protein</fullName>
    </submittedName>
</protein>
<comment type="caution">
    <text evidence="2">The sequence shown here is derived from an EMBL/GenBank/DDBJ whole genome shotgun (WGS) entry which is preliminary data.</text>
</comment>
<name>A0AAD5S4A2_9FUNG</name>
<dbReference type="EMBL" id="JADGJD010001838">
    <property type="protein sequence ID" value="KAJ3037359.1"/>
    <property type="molecule type" value="Genomic_DNA"/>
</dbReference>
<sequence length="87" mass="9506">MSTPPKDPTSLLITRGLEELERTTRSPSLHPPAGSSHALHLTNSHTEAKALTTGLAETPSGEASPAVKLGQRNYFQAVEEEERRERM</sequence>
<accession>A0AAD5S4A2</accession>
<feature type="region of interest" description="Disordered" evidence="1">
    <location>
        <begin position="20"/>
        <end position="87"/>
    </location>
</feature>
<dbReference type="Proteomes" id="UP001212841">
    <property type="component" value="Unassembled WGS sequence"/>
</dbReference>
<keyword evidence="3" id="KW-1185">Reference proteome</keyword>
<proteinExistence type="predicted"/>
<evidence type="ECO:0000313" key="3">
    <source>
        <dbReference type="Proteomes" id="UP001212841"/>
    </source>
</evidence>